<keyword evidence="3" id="KW-1185">Reference proteome</keyword>
<dbReference type="Proteomes" id="UP001604277">
    <property type="component" value="Unassembled WGS sequence"/>
</dbReference>
<protein>
    <submittedName>
        <fullName evidence="2">Uncharacterized protein</fullName>
    </submittedName>
</protein>
<organism evidence="2 3">
    <name type="scientific">Forsythia ovata</name>
    <dbReference type="NCBI Taxonomy" id="205694"/>
    <lineage>
        <taxon>Eukaryota</taxon>
        <taxon>Viridiplantae</taxon>
        <taxon>Streptophyta</taxon>
        <taxon>Embryophyta</taxon>
        <taxon>Tracheophyta</taxon>
        <taxon>Spermatophyta</taxon>
        <taxon>Magnoliopsida</taxon>
        <taxon>eudicotyledons</taxon>
        <taxon>Gunneridae</taxon>
        <taxon>Pentapetalae</taxon>
        <taxon>asterids</taxon>
        <taxon>lamiids</taxon>
        <taxon>Lamiales</taxon>
        <taxon>Oleaceae</taxon>
        <taxon>Forsythieae</taxon>
        <taxon>Forsythia</taxon>
    </lineage>
</organism>
<accession>A0ABD1WES5</accession>
<reference evidence="3" key="1">
    <citation type="submission" date="2024-07" db="EMBL/GenBank/DDBJ databases">
        <title>Two chromosome-level genome assemblies of Korean endemic species Abeliophyllum distichum and Forsythia ovata (Oleaceae).</title>
        <authorList>
            <person name="Jang H."/>
        </authorList>
    </citation>
    <scope>NUCLEOTIDE SEQUENCE [LARGE SCALE GENOMIC DNA]</scope>
</reference>
<dbReference type="EMBL" id="JBFOLJ010000003">
    <property type="protein sequence ID" value="KAL2548046.1"/>
    <property type="molecule type" value="Genomic_DNA"/>
</dbReference>
<evidence type="ECO:0000256" key="1">
    <source>
        <dbReference type="SAM" id="MobiDB-lite"/>
    </source>
</evidence>
<name>A0ABD1WES5_9LAMI</name>
<sequence length="115" mass="12499">MVGVPTRHQVNEKRSSTLPETHAQRLICASKSAVRRSPRADRAHARWISTQIRRAPDLPLPISSAAVQSAPPVFGVWTFHVTNEGHSCASMAARMGSTQMAAFQSYSNSNITSGK</sequence>
<proteinExistence type="predicted"/>
<gene>
    <name evidence="2" type="ORF">Fot_09576</name>
</gene>
<feature type="region of interest" description="Disordered" evidence="1">
    <location>
        <begin position="1"/>
        <end position="21"/>
    </location>
</feature>
<evidence type="ECO:0000313" key="2">
    <source>
        <dbReference type="EMBL" id="KAL2548046.1"/>
    </source>
</evidence>
<dbReference type="AlphaFoldDB" id="A0ABD1WES5"/>
<comment type="caution">
    <text evidence="2">The sequence shown here is derived from an EMBL/GenBank/DDBJ whole genome shotgun (WGS) entry which is preliminary data.</text>
</comment>
<evidence type="ECO:0000313" key="3">
    <source>
        <dbReference type="Proteomes" id="UP001604277"/>
    </source>
</evidence>